<dbReference type="EMBL" id="LAZR01057002">
    <property type="protein sequence ID" value="KKK72950.1"/>
    <property type="molecule type" value="Genomic_DNA"/>
</dbReference>
<name>A0A0F8YGY0_9ZZZZ</name>
<comment type="caution">
    <text evidence="2">The sequence shown here is derived from an EMBL/GenBank/DDBJ whole genome shotgun (WGS) entry which is preliminary data.</text>
</comment>
<reference evidence="2" key="1">
    <citation type="journal article" date="2015" name="Nature">
        <title>Complex archaea that bridge the gap between prokaryotes and eukaryotes.</title>
        <authorList>
            <person name="Spang A."/>
            <person name="Saw J.H."/>
            <person name="Jorgensen S.L."/>
            <person name="Zaremba-Niedzwiedzka K."/>
            <person name="Martijn J."/>
            <person name="Lind A.E."/>
            <person name="van Eijk R."/>
            <person name="Schleper C."/>
            <person name="Guy L."/>
            <person name="Ettema T.J."/>
        </authorList>
    </citation>
    <scope>NUCLEOTIDE SEQUENCE</scope>
</reference>
<feature type="non-terminal residue" evidence="2">
    <location>
        <position position="1"/>
    </location>
</feature>
<proteinExistence type="predicted"/>
<protein>
    <submittedName>
        <fullName evidence="2">Uncharacterized protein</fullName>
    </submittedName>
</protein>
<dbReference type="EMBL" id="LAZR01057925">
    <property type="protein sequence ID" value="KKK71016.1"/>
    <property type="molecule type" value="Genomic_DNA"/>
</dbReference>
<dbReference type="AlphaFoldDB" id="A0A0F8YGY0"/>
<gene>
    <name evidence="2" type="ORF">LCGC14_2898710</name>
    <name evidence="1" type="ORF">LCGC14_2918140</name>
</gene>
<sequence length="26" mass="2887">RAQSMAKAYEQVGGVKLLAIQYEDMS</sequence>
<organism evidence="2">
    <name type="scientific">marine sediment metagenome</name>
    <dbReference type="NCBI Taxonomy" id="412755"/>
    <lineage>
        <taxon>unclassified sequences</taxon>
        <taxon>metagenomes</taxon>
        <taxon>ecological metagenomes</taxon>
    </lineage>
</organism>
<evidence type="ECO:0000313" key="2">
    <source>
        <dbReference type="EMBL" id="KKK72950.1"/>
    </source>
</evidence>
<evidence type="ECO:0000313" key="1">
    <source>
        <dbReference type="EMBL" id="KKK71016.1"/>
    </source>
</evidence>
<accession>A0A0F8YGY0</accession>